<evidence type="ECO:0000256" key="1">
    <source>
        <dbReference type="ARBA" id="ARBA00022801"/>
    </source>
</evidence>
<dbReference type="GO" id="GO:0016787">
    <property type="term" value="F:hydrolase activity"/>
    <property type="evidence" value="ECO:0007669"/>
    <property type="project" value="UniProtKB-KW"/>
</dbReference>
<dbReference type="GO" id="GO:0005737">
    <property type="term" value="C:cytoplasm"/>
    <property type="evidence" value="ECO:0007669"/>
    <property type="project" value="TreeGrafter"/>
</dbReference>
<dbReference type="InterPro" id="IPR029058">
    <property type="entry name" value="AB_hydrolase_fold"/>
</dbReference>
<sequence>MKVDKLLPGTKVFQSNYAFSLIFEMQTAAIRYEIGENHTYDFVEGNVAAKIDSDLSSLGAGNDQGFSYFEENNASSALAALVDLDNYFNSEGPFDGIIAFSQSVGLAGTWLVHRQRRQLPSVRCGVFFSGAATALDPDILHDGRMVALPADRVGQVIDTPTAHIYGSEDSYAAAAKEFSGICNSAVRSTYIHPGRHEVPGSGSGSSAKDVVHLSVNAIRRVISLSAE</sequence>
<evidence type="ECO:0000313" key="3">
    <source>
        <dbReference type="EMBL" id="CEO55466.1"/>
    </source>
</evidence>
<dbReference type="AlphaFoldDB" id="A0A0B7KL87"/>
<dbReference type="GO" id="GO:0005634">
    <property type="term" value="C:nucleus"/>
    <property type="evidence" value="ECO:0007669"/>
    <property type="project" value="TreeGrafter"/>
</dbReference>
<dbReference type="GO" id="GO:0019748">
    <property type="term" value="P:secondary metabolic process"/>
    <property type="evidence" value="ECO:0007669"/>
    <property type="project" value="TreeGrafter"/>
</dbReference>
<protein>
    <recommendedName>
        <fullName evidence="2">Serine hydrolase domain-containing protein</fullName>
    </recommendedName>
</protein>
<feature type="domain" description="Serine hydrolase" evidence="2">
    <location>
        <begin position="22"/>
        <end position="201"/>
    </location>
</feature>
<name>A0A0B7KL87_BIOOC</name>
<reference evidence="3" key="1">
    <citation type="submission" date="2015-01" db="EMBL/GenBank/DDBJ databases">
        <authorList>
            <person name="Durling Mikael"/>
        </authorList>
    </citation>
    <scope>NUCLEOTIDE SEQUENCE</scope>
</reference>
<dbReference type="EMBL" id="CDPU01000052">
    <property type="protein sequence ID" value="CEO55466.1"/>
    <property type="molecule type" value="Genomic_DNA"/>
</dbReference>
<gene>
    <name evidence="3" type="ORF">BN869_000011524_1</name>
</gene>
<accession>A0A0B7KL87</accession>
<dbReference type="Gene3D" id="3.40.50.1820">
    <property type="entry name" value="alpha/beta hydrolase"/>
    <property type="match status" value="1"/>
</dbReference>
<dbReference type="PANTHER" id="PTHR48070">
    <property type="entry name" value="ESTERASE OVCA2"/>
    <property type="match status" value="1"/>
</dbReference>
<keyword evidence="1" id="KW-0378">Hydrolase</keyword>
<dbReference type="Pfam" id="PF03959">
    <property type="entry name" value="FSH1"/>
    <property type="match status" value="1"/>
</dbReference>
<organism evidence="3">
    <name type="scientific">Bionectria ochroleuca</name>
    <name type="common">Gliocladium roseum</name>
    <dbReference type="NCBI Taxonomy" id="29856"/>
    <lineage>
        <taxon>Eukaryota</taxon>
        <taxon>Fungi</taxon>
        <taxon>Dikarya</taxon>
        <taxon>Ascomycota</taxon>
        <taxon>Pezizomycotina</taxon>
        <taxon>Sordariomycetes</taxon>
        <taxon>Hypocreomycetidae</taxon>
        <taxon>Hypocreales</taxon>
        <taxon>Bionectriaceae</taxon>
        <taxon>Clonostachys</taxon>
    </lineage>
</organism>
<dbReference type="InterPro" id="IPR005645">
    <property type="entry name" value="FSH-like_dom"/>
</dbReference>
<dbReference type="PANTHER" id="PTHR48070:SF4">
    <property type="entry name" value="ESTERASE ALNB"/>
    <property type="match status" value="1"/>
</dbReference>
<dbReference type="InterPro" id="IPR050593">
    <property type="entry name" value="LovG"/>
</dbReference>
<proteinExistence type="predicted"/>
<evidence type="ECO:0000259" key="2">
    <source>
        <dbReference type="Pfam" id="PF03959"/>
    </source>
</evidence>